<dbReference type="AlphaFoldDB" id="A0A0S2LN18"/>
<proteinExistence type="predicted"/>
<dbReference type="GO" id="GO:0005739">
    <property type="term" value="C:mitochondrion"/>
    <property type="evidence" value="ECO:0007669"/>
    <property type="project" value="UniProtKB-ARBA"/>
</dbReference>
<keyword evidence="2" id="KW-0255">Endonuclease</keyword>
<dbReference type="InterPro" id="IPR004860">
    <property type="entry name" value="LAGLIDADG_dom"/>
</dbReference>
<reference evidence="2" key="1">
    <citation type="journal article" date="2015" name="BMC Evol. Biol.">
        <title>Chloroplast phylogenomic analysis of chlorophyte green algae identifies a novel lineage sister to the Sphaeropleales (Chlorophyceae).</title>
        <authorList>
            <person name="Lemieux C."/>
            <person name="Vincent A.T."/>
            <person name="Labarre A."/>
            <person name="Otis C."/>
            <person name="Turmel M."/>
        </authorList>
    </citation>
    <scope>NUCLEOTIDE SEQUENCE</scope>
</reference>
<dbReference type="PANTHER" id="PTHR36181:SF2">
    <property type="entry name" value="INTRON-ENCODED ENDONUCLEASE AI3-RELATED"/>
    <property type="match status" value="1"/>
</dbReference>
<dbReference type="InterPro" id="IPR027434">
    <property type="entry name" value="Homing_endonucl"/>
</dbReference>
<dbReference type="InterPro" id="IPR051289">
    <property type="entry name" value="LAGLIDADG_Endonuclease"/>
</dbReference>
<geneLocation type="chloroplast" evidence="2"/>
<keyword evidence="2" id="KW-0934">Plastid</keyword>
<feature type="domain" description="Homing endonuclease LAGLIDADG" evidence="1">
    <location>
        <begin position="139"/>
        <end position="227"/>
    </location>
</feature>
<keyword evidence="2" id="KW-0540">Nuclease</keyword>
<dbReference type="GeneID" id="26378368"/>
<sequence length="403" mass="46871">MDGVAINKNLNFFPFMSTKKFYFYFLNFPRDNLVGRINQQETNISLGSPETIRRELFLTFMTLSSLPMPFAPRGQGHAVPPATPLRVQQLNKYLDIVFRGGAILNIVQGQEYPMNFDAYAKKLPQHKKKIDRAFLEWFIGYSEGDGSFGVHENRPVFVINQAELQVLHHIRTELGFGVVSTFKQDGRVYARYTVKDNKSIERLIAIFNGNLQLQKTQKRFNQWVNVYNTKNQQTIIAIIVKPCRKPYQITLQSAWLAGFFDAEGGFSSRVVPRGKSFRLYVQTYVDQKFELETLNQIAMLFNVKSVTVRNNEKSYYRVDIKSKKSVEIAIEYFNTYKLCTRKKNAYALWLKIANLYIKGEHLLCIEKVNRATERLKDINSIFKRCKSVLLLEKQKFEQSLDNL</sequence>
<dbReference type="PANTHER" id="PTHR36181">
    <property type="entry name" value="INTRON-ENCODED ENDONUCLEASE AI3-RELATED"/>
    <property type="match status" value="1"/>
</dbReference>
<accession>A0A0S2LN18</accession>
<dbReference type="EMBL" id="KT625412">
    <property type="protein sequence ID" value="ALO62828.1"/>
    <property type="molecule type" value="Genomic_DNA"/>
</dbReference>
<protein>
    <submittedName>
        <fullName evidence="2">Putative LAGLIDADG homing endonuclease</fullName>
    </submittedName>
</protein>
<dbReference type="SUPFAM" id="SSF55608">
    <property type="entry name" value="Homing endonucleases"/>
    <property type="match status" value="2"/>
</dbReference>
<dbReference type="Pfam" id="PF00961">
    <property type="entry name" value="LAGLIDADG_1"/>
    <property type="match status" value="2"/>
</dbReference>
<name>A0A0S2LN18_9CHLO</name>
<dbReference type="RefSeq" id="YP_009184707.1">
    <property type="nucleotide sequence ID" value="NC_028580.1"/>
</dbReference>
<gene>
    <name evidence="2" type="primary">orf404</name>
</gene>
<organism evidence="2">
    <name type="scientific">Oogamochlamys gigantea</name>
    <dbReference type="NCBI Taxonomy" id="158507"/>
    <lineage>
        <taxon>Eukaryota</taxon>
        <taxon>Viridiplantae</taxon>
        <taxon>Chlorophyta</taxon>
        <taxon>core chlorophytes</taxon>
        <taxon>Chlorophyceae</taxon>
        <taxon>CS clade</taxon>
        <taxon>Chlamydomonadales</taxon>
        <taxon>Chlamydomonadaceae</taxon>
        <taxon>Oogamochlamys</taxon>
    </lineage>
</organism>
<dbReference type="Gene3D" id="3.10.28.10">
    <property type="entry name" value="Homing endonucleases"/>
    <property type="match status" value="2"/>
</dbReference>
<evidence type="ECO:0000313" key="2">
    <source>
        <dbReference type="EMBL" id="ALO62828.1"/>
    </source>
</evidence>
<keyword evidence="2" id="KW-0150">Chloroplast</keyword>
<dbReference type="GO" id="GO:0004519">
    <property type="term" value="F:endonuclease activity"/>
    <property type="evidence" value="ECO:0007669"/>
    <property type="project" value="UniProtKB-KW"/>
</dbReference>
<evidence type="ECO:0000259" key="1">
    <source>
        <dbReference type="Pfam" id="PF00961"/>
    </source>
</evidence>
<keyword evidence="2" id="KW-0378">Hydrolase</keyword>
<feature type="domain" description="Homing endonuclease LAGLIDADG" evidence="1">
    <location>
        <begin position="256"/>
        <end position="352"/>
    </location>
</feature>